<dbReference type="EC" id="1.1.1.25" evidence="2 8"/>
<evidence type="ECO:0000256" key="4">
    <source>
        <dbReference type="ARBA" id="ARBA00022857"/>
    </source>
</evidence>
<reference evidence="12 13" key="1">
    <citation type="submission" date="2020-09" db="EMBL/GenBank/DDBJ databases">
        <title>Pseudoxanthomonas sp. CAU 1598 isolated from sand of Yaerae Beach.</title>
        <authorList>
            <person name="Kim W."/>
        </authorList>
    </citation>
    <scope>NUCLEOTIDE SEQUENCE [LARGE SCALE GENOMIC DNA]</scope>
    <source>
        <strain evidence="12 13">CAU 1598</strain>
    </source>
</reference>
<dbReference type="SUPFAM" id="SSF51735">
    <property type="entry name" value="NAD(P)-binding Rossmann-fold domains"/>
    <property type="match status" value="1"/>
</dbReference>
<evidence type="ECO:0000256" key="8">
    <source>
        <dbReference type="HAMAP-Rule" id="MF_00222"/>
    </source>
</evidence>
<dbReference type="GO" id="GO:0005829">
    <property type="term" value="C:cytosol"/>
    <property type="evidence" value="ECO:0007669"/>
    <property type="project" value="TreeGrafter"/>
</dbReference>
<feature type="domain" description="SDH C-terminal" evidence="11">
    <location>
        <begin position="241"/>
        <end position="270"/>
    </location>
</feature>
<dbReference type="RefSeq" id="WP_192029132.1">
    <property type="nucleotide sequence ID" value="NZ_JACYTR010000012.1"/>
</dbReference>
<comment type="catalytic activity">
    <reaction evidence="7 8">
        <text>shikimate + NADP(+) = 3-dehydroshikimate + NADPH + H(+)</text>
        <dbReference type="Rhea" id="RHEA:17737"/>
        <dbReference type="ChEBI" id="CHEBI:15378"/>
        <dbReference type="ChEBI" id="CHEBI:16630"/>
        <dbReference type="ChEBI" id="CHEBI:36208"/>
        <dbReference type="ChEBI" id="CHEBI:57783"/>
        <dbReference type="ChEBI" id="CHEBI:58349"/>
        <dbReference type="EC" id="1.1.1.25"/>
    </reaction>
</comment>
<dbReference type="GO" id="GO:0004764">
    <property type="term" value="F:shikimate 3-dehydrogenase (NADP+) activity"/>
    <property type="evidence" value="ECO:0007669"/>
    <property type="project" value="UniProtKB-UniRule"/>
</dbReference>
<sequence>MNPAKLALFGHPVAHTLSPRIHKAFARDLGLSIDYQAIDVAPAEFAARLDGFAQAGGVGANVTLPLKEAAAGLCADLSPAAELAGAVNTLVRTDHGWHGDNTDGIGLLRDLTERHRLDLRGRRCLLLGAGGAARGVAPMLLEAGIDALVVVNRNPERADQLVDRLAQPGRVSSRYWKDLADIGDFELIINATSGGRSGGRLDLPFSMAAPRFAAVDLNYGEAAEEFLAWARTAKADAAVDGLGMLVEQAASAFERWFARRPDSEEIYTELRRESVHLHSGE</sequence>
<dbReference type="InterPro" id="IPR013708">
    <property type="entry name" value="Shikimate_DH-bd_N"/>
</dbReference>
<feature type="binding site" evidence="8">
    <location>
        <position position="217"/>
    </location>
    <ligand>
        <name>NADP(+)</name>
        <dbReference type="ChEBI" id="CHEBI:58349"/>
    </ligand>
</feature>
<comment type="caution">
    <text evidence="12">The sequence shown here is derived from an EMBL/GenBank/DDBJ whole genome shotgun (WGS) entry which is preliminary data.</text>
</comment>
<evidence type="ECO:0000256" key="7">
    <source>
        <dbReference type="ARBA" id="ARBA00049442"/>
    </source>
</evidence>
<dbReference type="InterPro" id="IPR022893">
    <property type="entry name" value="Shikimate_DH_fam"/>
</dbReference>
<dbReference type="GO" id="GO:0008652">
    <property type="term" value="P:amino acid biosynthetic process"/>
    <property type="evidence" value="ECO:0007669"/>
    <property type="project" value="UniProtKB-KW"/>
</dbReference>
<feature type="binding site" evidence="8">
    <location>
        <position position="63"/>
    </location>
    <ligand>
        <name>shikimate</name>
        <dbReference type="ChEBI" id="CHEBI:36208"/>
    </ligand>
</feature>
<dbReference type="InterPro" id="IPR041121">
    <property type="entry name" value="SDH_C"/>
</dbReference>
<evidence type="ECO:0000259" key="9">
    <source>
        <dbReference type="Pfam" id="PF01488"/>
    </source>
</evidence>
<feature type="binding site" evidence="8">
    <location>
        <position position="103"/>
    </location>
    <ligand>
        <name>shikimate</name>
        <dbReference type="ChEBI" id="CHEBI:36208"/>
    </ligand>
</feature>
<dbReference type="Pfam" id="PF08501">
    <property type="entry name" value="Shikimate_dh_N"/>
    <property type="match status" value="1"/>
</dbReference>
<dbReference type="InterPro" id="IPR006151">
    <property type="entry name" value="Shikm_DH/Glu-tRNA_Rdtase"/>
</dbReference>
<dbReference type="GO" id="GO:0050661">
    <property type="term" value="F:NADP binding"/>
    <property type="evidence" value="ECO:0007669"/>
    <property type="project" value="InterPro"/>
</dbReference>
<feature type="binding site" evidence="8">
    <location>
        <begin position="16"/>
        <end position="18"/>
    </location>
    <ligand>
        <name>shikimate</name>
        <dbReference type="ChEBI" id="CHEBI:36208"/>
    </ligand>
</feature>
<dbReference type="PANTHER" id="PTHR21089:SF1">
    <property type="entry name" value="BIFUNCTIONAL 3-DEHYDROQUINATE DEHYDRATASE_SHIKIMATE DEHYDROGENASE, CHLOROPLASTIC"/>
    <property type="match status" value="1"/>
</dbReference>
<keyword evidence="5 8" id="KW-0560">Oxidoreductase</keyword>
<gene>
    <name evidence="8 12" type="primary">aroE</name>
    <name evidence="12" type="ORF">IFO71_08400</name>
</gene>
<evidence type="ECO:0000256" key="3">
    <source>
        <dbReference type="ARBA" id="ARBA00022605"/>
    </source>
</evidence>
<name>A0AAW3ZID6_9GAMM</name>
<proteinExistence type="inferred from homology"/>
<evidence type="ECO:0000259" key="11">
    <source>
        <dbReference type="Pfam" id="PF18317"/>
    </source>
</evidence>
<comment type="similarity">
    <text evidence="8">Belongs to the shikimate dehydrogenase family.</text>
</comment>
<accession>A0AAW3ZID6</accession>
<organism evidence="12 13">
    <name type="scientific">Pseudomarimonas arenosa</name>
    <dbReference type="NCBI Taxonomy" id="2774145"/>
    <lineage>
        <taxon>Bacteria</taxon>
        <taxon>Pseudomonadati</taxon>
        <taxon>Pseudomonadota</taxon>
        <taxon>Gammaproteobacteria</taxon>
        <taxon>Lysobacterales</taxon>
        <taxon>Lysobacteraceae</taxon>
        <taxon>Pseudomarimonas</taxon>
    </lineage>
</organism>
<dbReference type="Proteomes" id="UP000613768">
    <property type="component" value="Unassembled WGS sequence"/>
</dbReference>
<protein>
    <recommendedName>
        <fullName evidence="2 8">Shikimate dehydrogenase (NADP(+))</fullName>
        <shortName evidence="8">SDH</shortName>
        <ecNumber evidence="2 8">1.1.1.25</ecNumber>
    </recommendedName>
</protein>
<comment type="subunit">
    <text evidence="8">Homodimer.</text>
</comment>
<dbReference type="AlphaFoldDB" id="A0AAW3ZID6"/>
<evidence type="ECO:0000313" key="12">
    <source>
        <dbReference type="EMBL" id="MBD8525763.1"/>
    </source>
</evidence>
<dbReference type="Gene3D" id="3.40.50.720">
    <property type="entry name" value="NAD(P)-binding Rossmann-like Domain"/>
    <property type="match status" value="1"/>
</dbReference>
<dbReference type="NCBIfam" id="TIGR00507">
    <property type="entry name" value="aroE"/>
    <property type="match status" value="1"/>
</dbReference>
<dbReference type="Gene3D" id="3.40.50.10860">
    <property type="entry name" value="Leucine Dehydrogenase, chain A, domain 1"/>
    <property type="match status" value="1"/>
</dbReference>
<comment type="function">
    <text evidence="8">Involved in the biosynthesis of the chorismate, which leads to the biosynthesis of aromatic amino acids. Catalyzes the reversible NADPH linked reduction of 3-dehydroshikimate (DHSA) to yield shikimate (SA).</text>
</comment>
<feature type="binding site" evidence="8">
    <location>
        <position position="219"/>
    </location>
    <ligand>
        <name>shikimate</name>
        <dbReference type="ChEBI" id="CHEBI:36208"/>
    </ligand>
</feature>
<feature type="domain" description="Shikimate dehydrogenase substrate binding N-terminal" evidence="10">
    <location>
        <begin position="8"/>
        <end position="90"/>
    </location>
</feature>
<dbReference type="InterPro" id="IPR011342">
    <property type="entry name" value="Shikimate_DH"/>
</dbReference>
<dbReference type="Pfam" id="PF18317">
    <property type="entry name" value="SDH_C"/>
    <property type="match status" value="1"/>
</dbReference>
<evidence type="ECO:0000259" key="10">
    <source>
        <dbReference type="Pfam" id="PF08501"/>
    </source>
</evidence>
<dbReference type="PANTHER" id="PTHR21089">
    <property type="entry name" value="SHIKIMATE DEHYDROGENASE"/>
    <property type="match status" value="1"/>
</dbReference>
<evidence type="ECO:0000256" key="1">
    <source>
        <dbReference type="ARBA" id="ARBA00004871"/>
    </source>
</evidence>
<feature type="domain" description="Quinate/shikimate 5-dehydrogenase/glutamyl-tRNA reductase" evidence="9">
    <location>
        <begin position="115"/>
        <end position="193"/>
    </location>
</feature>
<keyword evidence="4 8" id="KW-0521">NADP</keyword>
<dbReference type="InterPro" id="IPR036291">
    <property type="entry name" value="NAD(P)-bd_dom_sf"/>
</dbReference>
<dbReference type="SUPFAM" id="SSF53223">
    <property type="entry name" value="Aminoacid dehydrogenase-like, N-terminal domain"/>
    <property type="match status" value="1"/>
</dbReference>
<keyword evidence="3 8" id="KW-0028">Amino-acid biosynthesis</keyword>
<dbReference type="CDD" id="cd01065">
    <property type="entry name" value="NAD_bind_Shikimate_DH"/>
    <property type="match status" value="1"/>
</dbReference>
<dbReference type="HAMAP" id="MF_00222">
    <property type="entry name" value="Shikimate_DH_AroE"/>
    <property type="match status" value="1"/>
</dbReference>
<dbReference type="NCBIfam" id="NF001310">
    <property type="entry name" value="PRK00258.1-2"/>
    <property type="match status" value="1"/>
</dbReference>
<keyword evidence="6 8" id="KW-0057">Aromatic amino acid biosynthesis</keyword>
<keyword evidence="13" id="KW-1185">Reference proteome</keyword>
<feature type="binding site" evidence="8">
    <location>
        <position position="241"/>
    </location>
    <ligand>
        <name>NADP(+)</name>
        <dbReference type="ChEBI" id="CHEBI:58349"/>
    </ligand>
</feature>
<evidence type="ECO:0000313" key="13">
    <source>
        <dbReference type="Proteomes" id="UP000613768"/>
    </source>
</evidence>
<comment type="caution">
    <text evidence="8">Lacks conserved residue(s) required for the propagation of feature annotation.</text>
</comment>
<dbReference type="GO" id="GO:0009073">
    <property type="term" value="P:aromatic amino acid family biosynthetic process"/>
    <property type="evidence" value="ECO:0007669"/>
    <property type="project" value="UniProtKB-KW"/>
</dbReference>
<dbReference type="EMBL" id="JACYTR010000012">
    <property type="protein sequence ID" value="MBD8525763.1"/>
    <property type="molecule type" value="Genomic_DNA"/>
</dbReference>
<comment type="pathway">
    <text evidence="1 8">Metabolic intermediate biosynthesis; chorismate biosynthesis; chorismate from D-erythrose 4-phosphate and phosphoenolpyruvate: step 4/7.</text>
</comment>
<feature type="binding site" evidence="8">
    <location>
        <position position="248"/>
    </location>
    <ligand>
        <name>shikimate</name>
        <dbReference type="ChEBI" id="CHEBI:36208"/>
    </ligand>
</feature>
<feature type="binding site" evidence="8">
    <location>
        <position position="88"/>
    </location>
    <ligand>
        <name>shikimate</name>
        <dbReference type="ChEBI" id="CHEBI:36208"/>
    </ligand>
</feature>
<dbReference type="GO" id="GO:0019632">
    <property type="term" value="P:shikimate metabolic process"/>
    <property type="evidence" value="ECO:0007669"/>
    <property type="project" value="InterPro"/>
</dbReference>
<feature type="active site" description="Proton acceptor" evidence="8">
    <location>
        <position position="67"/>
    </location>
</feature>
<dbReference type="GO" id="GO:0009423">
    <property type="term" value="P:chorismate biosynthetic process"/>
    <property type="evidence" value="ECO:0007669"/>
    <property type="project" value="UniProtKB-UniRule"/>
</dbReference>
<evidence type="ECO:0000256" key="6">
    <source>
        <dbReference type="ARBA" id="ARBA00023141"/>
    </source>
</evidence>
<dbReference type="InterPro" id="IPR046346">
    <property type="entry name" value="Aminoacid_DH-like_N_sf"/>
</dbReference>
<evidence type="ECO:0000256" key="2">
    <source>
        <dbReference type="ARBA" id="ARBA00012962"/>
    </source>
</evidence>
<evidence type="ECO:0000256" key="5">
    <source>
        <dbReference type="ARBA" id="ARBA00023002"/>
    </source>
</evidence>
<dbReference type="Pfam" id="PF01488">
    <property type="entry name" value="Shikimate_DH"/>
    <property type="match status" value="1"/>
</dbReference>
<feature type="binding site" evidence="8">
    <location>
        <begin position="128"/>
        <end position="132"/>
    </location>
    <ligand>
        <name>NADP(+)</name>
        <dbReference type="ChEBI" id="CHEBI:58349"/>
    </ligand>
</feature>